<dbReference type="GO" id="GO:0005886">
    <property type="term" value="C:plasma membrane"/>
    <property type="evidence" value="ECO:0007669"/>
    <property type="project" value="UniProtKB-SubCell"/>
</dbReference>
<evidence type="ECO:0000256" key="8">
    <source>
        <dbReference type="ARBA" id="ARBA00023157"/>
    </source>
</evidence>
<dbReference type="PROSITE" id="PS00237">
    <property type="entry name" value="G_PROTEIN_RECEP_F1_1"/>
    <property type="match status" value="1"/>
</dbReference>
<feature type="domain" description="G-protein coupled receptors family 1 profile" evidence="13">
    <location>
        <begin position="99"/>
        <end position="429"/>
    </location>
</feature>
<protein>
    <recommendedName>
        <fullName evidence="13">G-protein coupled receptors family 1 profile domain-containing protein</fullName>
    </recommendedName>
</protein>
<dbReference type="OMA" id="GYFRRRQ"/>
<evidence type="ECO:0000256" key="5">
    <source>
        <dbReference type="ARBA" id="ARBA00022989"/>
    </source>
</evidence>
<keyword evidence="5 12" id="KW-1133">Transmembrane helix</keyword>
<dbReference type="Proteomes" id="UP000318571">
    <property type="component" value="Chromosome 5"/>
</dbReference>
<feature type="transmembrane region" description="Helical" evidence="12">
    <location>
        <begin position="200"/>
        <end position="222"/>
    </location>
</feature>
<dbReference type="SMART" id="SM01381">
    <property type="entry name" value="7TM_GPCR_Srsx"/>
    <property type="match status" value="1"/>
</dbReference>
<evidence type="ECO:0000256" key="7">
    <source>
        <dbReference type="ARBA" id="ARBA00023136"/>
    </source>
</evidence>
<evidence type="ECO:0000313" key="15">
    <source>
        <dbReference type="Proteomes" id="UP000318571"/>
    </source>
</evidence>
<dbReference type="InterPro" id="IPR017452">
    <property type="entry name" value="GPCR_Rhodpsn_7TM"/>
</dbReference>
<keyword evidence="8" id="KW-1015">Disulfide bond</keyword>
<evidence type="ECO:0000256" key="2">
    <source>
        <dbReference type="ARBA" id="ARBA00010663"/>
    </source>
</evidence>
<evidence type="ECO:0000256" key="10">
    <source>
        <dbReference type="ARBA" id="ARBA00023224"/>
    </source>
</evidence>
<dbReference type="GO" id="GO:0071880">
    <property type="term" value="P:adenylate cyclase-activating adrenergic receptor signaling pathway"/>
    <property type="evidence" value="ECO:0007669"/>
    <property type="project" value="TreeGrafter"/>
</dbReference>
<reference evidence="14 15" key="1">
    <citation type="journal article" date="2018" name="Nat. Ecol. Evol.">
        <title>Genomic signatures of mitonuclear coevolution across populations of Tigriopus californicus.</title>
        <authorList>
            <person name="Barreto F.S."/>
            <person name="Watson E.T."/>
            <person name="Lima T.G."/>
            <person name="Willett C.S."/>
            <person name="Edmands S."/>
            <person name="Li W."/>
            <person name="Burton R.S."/>
        </authorList>
    </citation>
    <scope>NUCLEOTIDE SEQUENCE [LARGE SCALE GENOMIC DNA]</scope>
    <source>
        <strain evidence="14 15">San Diego</strain>
    </source>
</reference>
<evidence type="ECO:0000256" key="6">
    <source>
        <dbReference type="ARBA" id="ARBA00023040"/>
    </source>
</evidence>
<feature type="transmembrane region" description="Helical" evidence="12">
    <location>
        <begin position="83"/>
        <end position="107"/>
    </location>
</feature>
<dbReference type="EMBL" id="VCGU01000004">
    <property type="protein sequence ID" value="TRY76457.1"/>
    <property type="molecule type" value="Genomic_DNA"/>
</dbReference>
<accession>A0A553PFJ7</accession>
<dbReference type="STRING" id="6832.A0A553PFJ7"/>
<dbReference type="Gene3D" id="1.20.1070.10">
    <property type="entry name" value="Rhodopsin 7-helix transmembrane proteins"/>
    <property type="match status" value="1"/>
</dbReference>
<proteinExistence type="inferred from homology"/>
<dbReference type="PRINTS" id="PR00237">
    <property type="entry name" value="GPCRRHODOPSN"/>
</dbReference>
<keyword evidence="7 12" id="KW-0472">Membrane</keyword>
<dbReference type="CDD" id="cd15067">
    <property type="entry name" value="7tmA_Dop1R2-like"/>
    <property type="match status" value="1"/>
</dbReference>
<dbReference type="PANTHER" id="PTHR24248:SF185">
    <property type="entry name" value="DOPAMINE RECEPTOR 2"/>
    <property type="match status" value="1"/>
</dbReference>
<keyword evidence="10 11" id="KW-0807">Transducer</keyword>
<name>A0A553PFJ7_TIGCA</name>
<evidence type="ECO:0000256" key="4">
    <source>
        <dbReference type="ARBA" id="ARBA00022692"/>
    </source>
</evidence>
<dbReference type="GO" id="GO:0004930">
    <property type="term" value="F:G protein-coupled receptor activity"/>
    <property type="evidence" value="ECO:0007669"/>
    <property type="project" value="UniProtKB-KW"/>
</dbReference>
<evidence type="ECO:0000313" key="14">
    <source>
        <dbReference type="EMBL" id="TRY76457.1"/>
    </source>
</evidence>
<organism evidence="14 15">
    <name type="scientific">Tigriopus californicus</name>
    <name type="common">Marine copepod</name>
    <dbReference type="NCBI Taxonomy" id="6832"/>
    <lineage>
        <taxon>Eukaryota</taxon>
        <taxon>Metazoa</taxon>
        <taxon>Ecdysozoa</taxon>
        <taxon>Arthropoda</taxon>
        <taxon>Crustacea</taxon>
        <taxon>Multicrustacea</taxon>
        <taxon>Hexanauplia</taxon>
        <taxon>Copepoda</taxon>
        <taxon>Harpacticoida</taxon>
        <taxon>Harpacticidae</taxon>
        <taxon>Tigriopus</taxon>
    </lineage>
</organism>
<dbReference type="AlphaFoldDB" id="A0A553PFJ7"/>
<dbReference type="GO" id="GO:0043410">
    <property type="term" value="P:positive regulation of MAPK cascade"/>
    <property type="evidence" value="ECO:0007669"/>
    <property type="project" value="TreeGrafter"/>
</dbReference>
<keyword evidence="15" id="KW-1185">Reference proteome</keyword>
<keyword evidence="4 11" id="KW-0812">Transmembrane</keyword>
<feature type="transmembrane region" description="Helical" evidence="12">
    <location>
        <begin position="374"/>
        <end position="392"/>
    </location>
</feature>
<dbReference type="Pfam" id="PF00001">
    <property type="entry name" value="7tm_1"/>
    <property type="match status" value="1"/>
</dbReference>
<comment type="similarity">
    <text evidence="2 11">Belongs to the G-protein coupled receptor 1 family.</text>
</comment>
<comment type="caution">
    <text evidence="14">The sequence shown here is derived from an EMBL/GenBank/DDBJ whole genome shotgun (WGS) entry which is preliminary data.</text>
</comment>
<comment type="subcellular location">
    <subcellularLocation>
        <location evidence="1">Cell membrane</location>
        <topology evidence="1">Multi-pass membrane protein</topology>
    </subcellularLocation>
</comment>
<feature type="transmembrane region" description="Helical" evidence="12">
    <location>
        <begin position="158"/>
        <end position="179"/>
    </location>
</feature>
<feature type="transmembrane region" description="Helical" evidence="12">
    <location>
        <begin position="398"/>
        <end position="419"/>
    </location>
</feature>
<dbReference type="InterPro" id="IPR000276">
    <property type="entry name" value="GPCR_Rhodpsn"/>
</dbReference>
<feature type="transmembrane region" description="Helical" evidence="12">
    <location>
        <begin position="242"/>
        <end position="264"/>
    </location>
</feature>
<sequence>MMSLSVDLNNGGDASEVTKATNIVDDHPMANWTLFPCGANATEEGLVVDPSAWPNDQQMCGNWVVGYGSTRSQQLQHPEFEHISLFLLLLSFCLATVVGNILVVLAVLRERSLHTATNYFITSLAVADCLVGLVVMPFSAAYEAMDQQWVFGPDLCDAWHSLDVLASTASILNLCVISLDRYWAITDPMSYPFRMSNTRASLLILLVWVCSSAISFPAIAWWRATATGPPPPWQCPFTEDTGYLVFSSIVSFYGPLAVMVFTYFRIYRAALKHTKSLKSGCKVVGQNGEMTIRIHKGGGGASTAAAGAAVAVVASQGGQLLKKGHSPPSDSFKPHDMENSAMAITNGFKNLIVTNQKKNFFSKKISQFAKEKKAAKTLGTVMGVFIICWLPFFLTNVISGICLDCIPAIVFQVVNWLGWINSSMNPVIYACFSRDFRR</sequence>
<dbReference type="SUPFAM" id="SSF81321">
    <property type="entry name" value="Family A G protein-coupled receptor-like"/>
    <property type="match status" value="1"/>
</dbReference>
<evidence type="ECO:0000259" key="13">
    <source>
        <dbReference type="PROSITE" id="PS50262"/>
    </source>
</evidence>
<evidence type="ECO:0000256" key="11">
    <source>
        <dbReference type="RuleBase" id="RU000688"/>
    </source>
</evidence>
<evidence type="ECO:0000256" key="9">
    <source>
        <dbReference type="ARBA" id="ARBA00023170"/>
    </source>
</evidence>
<keyword evidence="3" id="KW-1003">Cell membrane</keyword>
<keyword evidence="9 11" id="KW-0675">Receptor</keyword>
<evidence type="ECO:0000256" key="1">
    <source>
        <dbReference type="ARBA" id="ARBA00004651"/>
    </source>
</evidence>
<evidence type="ECO:0000256" key="12">
    <source>
        <dbReference type="SAM" id="Phobius"/>
    </source>
</evidence>
<gene>
    <name evidence="14" type="ORF">TCAL_02021</name>
</gene>
<dbReference type="PANTHER" id="PTHR24248">
    <property type="entry name" value="ADRENERGIC RECEPTOR-RELATED G-PROTEIN COUPLED RECEPTOR"/>
    <property type="match status" value="1"/>
</dbReference>
<evidence type="ECO:0000256" key="3">
    <source>
        <dbReference type="ARBA" id="ARBA00022475"/>
    </source>
</evidence>
<dbReference type="PROSITE" id="PS50262">
    <property type="entry name" value="G_PROTEIN_RECEP_F1_2"/>
    <property type="match status" value="1"/>
</dbReference>
<keyword evidence="6 11" id="KW-0297">G-protein coupled receptor</keyword>
<feature type="transmembrane region" description="Helical" evidence="12">
    <location>
        <begin position="119"/>
        <end position="138"/>
    </location>
</feature>
<dbReference type="FunFam" id="1.20.1070.10:FF:000523">
    <property type="entry name" value="5-hydroxytryptamine receptor 2B"/>
    <property type="match status" value="1"/>
</dbReference>